<keyword evidence="2" id="KW-1185">Reference proteome</keyword>
<reference evidence="1 2" key="1">
    <citation type="submission" date="2016-11" db="EMBL/GenBank/DDBJ databases">
        <authorList>
            <person name="Jaros S."/>
            <person name="Januszkiewicz K."/>
            <person name="Wedrychowicz H."/>
        </authorList>
    </citation>
    <scope>NUCLEOTIDE SEQUENCE [LARGE SCALE GENOMIC DNA]</scope>
    <source>
        <strain evidence="1 2">DSM 21425</strain>
    </source>
</reference>
<dbReference type="GO" id="GO:0004392">
    <property type="term" value="F:heme oxygenase (decyclizing) activity"/>
    <property type="evidence" value="ECO:0007669"/>
    <property type="project" value="InterPro"/>
</dbReference>
<dbReference type="Proteomes" id="UP000184225">
    <property type="component" value="Unassembled WGS sequence"/>
</dbReference>
<dbReference type="InterPro" id="IPR016053">
    <property type="entry name" value="Haem_Oase-like"/>
</dbReference>
<dbReference type="STRING" id="579105.SAMN04488096_101198"/>
<dbReference type="AlphaFoldDB" id="A0A1M6ACD1"/>
<dbReference type="RefSeq" id="WP_073147315.1">
    <property type="nucleotide sequence ID" value="NZ_FQYY01000001.1"/>
</dbReference>
<dbReference type="CDD" id="cd19166">
    <property type="entry name" value="HemeO-bac"/>
    <property type="match status" value="1"/>
</dbReference>
<dbReference type="GO" id="GO:0006788">
    <property type="term" value="P:heme oxidation"/>
    <property type="evidence" value="ECO:0007669"/>
    <property type="project" value="InterPro"/>
</dbReference>
<dbReference type="EMBL" id="FQYY01000001">
    <property type="protein sequence ID" value="SHI34146.1"/>
    <property type="molecule type" value="Genomic_DNA"/>
</dbReference>
<gene>
    <name evidence="1" type="ORF">SAMN04488096_101198</name>
</gene>
<evidence type="ECO:0000313" key="2">
    <source>
        <dbReference type="Proteomes" id="UP000184225"/>
    </source>
</evidence>
<evidence type="ECO:0000313" key="1">
    <source>
        <dbReference type="EMBL" id="SHI34146.1"/>
    </source>
</evidence>
<dbReference type="SUPFAM" id="SSF48613">
    <property type="entry name" value="Heme oxygenase-like"/>
    <property type="match status" value="1"/>
</dbReference>
<accession>A0A1M6ACD1</accession>
<protein>
    <submittedName>
        <fullName evidence="1">Heme oxygenase</fullName>
    </submittedName>
</protein>
<name>A0A1M6ACD1_9FLAO</name>
<proteinExistence type="predicted"/>
<dbReference type="OrthoDB" id="114943at2"/>
<dbReference type="Pfam" id="PF01126">
    <property type="entry name" value="Heme_oxygenase"/>
    <property type="match status" value="1"/>
</dbReference>
<organism evidence="1 2">
    <name type="scientific">Mesonia phycicola</name>
    <dbReference type="NCBI Taxonomy" id="579105"/>
    <lineage>
        <taxon>Bacteria</taxon>
        <taxon>Pseudomonadati</taxon>
        <taxon>Bacteroidota</taxon>
        <taxon>Flavobacteriia</taxon>
        <taxon>Flavobacteriales</taxon>
        <taxon>Flavobacteriaceae</taxon>
        <taxon>Mesonia</taxon>
    </lineage>
</organism>
<sequence>MLNKLREATQQLHKDIEGGNTAGLIIDHSITLEQYKKLLLQNFVAYKITEEKITKQIPTYSQDKTERLSQDLLNLKVDTSIVKDFENNFNVNTPAEAWGAWYVVEGSSLGGMIISKNIKECKALAMMDEHYFFSGKRQNVKGWKQYCKDLKSKDFSEKEEIEAINKAKETFQFFGRIFKEV</sequence>
<dbReference type="Gene3D" id="1.20.910.10">
    <property type="entry name" value="Heme oxygenase-like"/>
    <property type="match status" value="1"/>
</dbReference>
<dbReference type="InterPro" id="IPR016084">
    <property type="entry name" value="Haem_Oase-like_multi-hlx"/>
</dbReference>